<feature type="transmembrane region" description="Helical" evidence="2">
    <location>
        <begin position="78"/>
        <end position="99"/>
    </location>
</feature>
<sequence length="316" mass="34291">MADPPASAERHRGSPAKNSKHRSSPRRSARAKAGTSSTSSSRRMAQQAAGRGGKLPHATRRPRRGCCANPENRKGVGAVLFALGLPTLVAGVVMTVVAVTDDDQDGKYPPAFSAVGPILLVCAFLLFLSGFSLISPIIPNAVDHCFSFDDPTSFCRVHCPRLSHFIKPDPTASINRAAMDALKTEPGKPALKKPLRSPYAPQEPDNFEGVLSISKNLANDSEGSTLQNQQSTAHVTVVSETKIKPVRQKGVRFSESDAADDARRPRTVSASSDSSLLSLRHCKIYPKGEDGVWWTDANNDYTRKEWQDREKMTTDL</sequence>
<feature type="transmembrane region" description="Helical" evidence="2">
    <location>
        <begin position="111"/>
        <end position="134"/>
    </location>
</feature>
<feature type="region of interest" description="Disordered" evidence="1">
    <location>
        <begin position="248"/>
        <end position="273"/>
    </location>
</feature>
<organism evidence="3 4">
    <name type="scientific">Elysia marginata</name>
    <dbReference type="NCBI Taxonomy" id="1093978"/>
    <lineage>
        <taxon>Eukaryota</taxon>
        <taxon>Metazoa</taxon>
        <taxon>Spiralia</taxon>
        <taxon>Lophotrochozoa</taxon>
        <taxon>Mollusca</taxon>
        <taxon>Gastropoda</taxon>
        <taxon>Heterobranchia</taxon>
        <taxon>Euthyneura</taxon>
        <taxon>Panpulmonata</taxon>
        <taxon>Sacoglossa</taxon>
        <taxon>Placobranchoidea</taxon>
        <taxon>Plakobranchidae</taxon>
        <taxon>Elysia</taxon>
    </lineage>
</organism>
<dbReference type="Proteomes" id="UP000762676">
    <property type="component" value="Unassembled WGS sequence"/>
</dbReference>
<keyword evidence="2" id="KW-1133">Transmembrane helix</keyword>
<evidence type="ECO:0000313" key="4">
    <source>
        <dbReference type="Proteomes" id="UP000762676"/>
    </source>
</evidence>
<evidence type="ECO:0000256" key="2">
    <source>
        <dbReference type="SAM" id="Phobius"/>
    </source>
</evidence>
<keyword evidence="2" id="KW-0812">Transmembrane</keyword>
<feature type="compositionally biased region" description="Basic and acidic residues" evidence="1">
    <location>
        <begin position="252"/>
        <end position="264"/>
    </location>
</feature>
<feature type="region of interest" description="Disordered" evidence="1">
    <location>
        <begin position="1"/>
        <end position="69"/>
    </location>
</feature>
<accession>A0AAV4IJJ5</accession>
<gene>
    <name evidence="3" type="ORF">ElyMa_006629900</name>
</gene>
<dbReference type="AlphaFoldDB" id="A0AAV4IJJ5"/>
<reference evidence="3 4" key="1">
    <citation type="journal article" date="2021" name="Elife">
        <title>Chloroplast acquisition without the gene transfer in kleptoplastic sea slugs, Plakobranchus ocellatus.</title>
        <authorList>
            <person name="Maeda T."/>
            <person name="Takahashi S."/>
            <person name="Yoshida T."/>
            <person name="Shimamura S."/>
            <person name="Takaki Y."/>
            <person name="Nagai Y."/>
            <person name="Toyoda A."/>
            <person name="Suzuki Y."/>
            <person name="Arimoto A."/>
            <person name="Ishii H."/>
            <person name="Satoh N."/>
            <person name="Nishiyama T."/>
            <person name="Hasebe M."/>
            <person name="Maruyama T."/>
            <person name="Minagawa J."/>
            <person name="Obokata J."/>
            <person name="Shigenobu S."/>
        </authorList>
    </citation>
    <scope>NUCLEOTIDE SEQUENCE [LARGE SCALE GENOMIC DNA]</scope>
</reference>
<feature type="compositionally biased region" description="Basic residues" evidence="1">
    <location>
        <begin position="18"/>
        <end position="30"/>
    </location>
</feature>
<dbReference type="EMBL" id="BMAT01013299">
    <property type="protein sequence ID" value="GFS09725.1"/>
    <property type="molecule type" value="Genomic_DNA"/>
</dbReference>
<proteinExistence type="predicted"/>
<keyword evidence="4" id="KW-1185">Reference proteome</keyword>
<name>A0AAV4IJJ5_9GAST</name>
<evidence type="ECO:0000313" key="3">
    <source>
        <dbReference type="EMBL" id="GFS09725.1"/>
    </source>
</evidence>
<feature type="compositionally biased region" description="Polar residues" evidence="1">
    <location>
        <begin position="34"/>
        <end position="44"/>
    </location>
</feature>
<protein>
    <submittedName>
        <fullName evidence="3">Uncharacterized protein</fullName>
    </submittedName>
</protein>
<evidence type="ECO:0000256" key="1">
    <source>
        <dbReference type="SAM" id="MobiDB-lite"/>
    </source>
</evidence>
<keyword evidence="2" id="KW-0472">Membrane</keyword>
<comment type="caution">
    <text evidence="3">The sequence shown here is derived from an EMBL/GenBank/DDBJ whole genome shotgun (WGS) entry which is preliminary data.</text>
</comment>